<name>A0A2P7STP2_9HYPH</name>
<gene>
    <name evidence="9" type="ORF">C7I84_01440</name>
</gene>
<dbReference type="PROSITE" id="PS50928">
    <property type="entry name" value="ABC_TM1"/>
    <property type="match status" value="1"/>
</dbReference>
<dbReference type="InterPro" id="IPR035906">
    <property type="entry name" value="MetI-like_sf"/>
</dbReference>
<proteinExistence type="inferred from homology"/>
<organism evidence="9 10">
    <name type="scientific">Kumtagia ephedrae</name>
    <dbReference type="NCBI Taxonomy" id="2116701"/>
    <lineage>
        <taxon>Bacteria</taxon>
        <taxon>Pseudomonadati</taxon>
        <taxon>Pseudomonadota</taxon>
        <taxon>Alphaproteobacteria</taxon>
        <taxon>Hyphomicrobiales</taxon>
        <taxon>Phyllobacteriaceae</taxon>
        <taxon>Kumtagia</taxon>
    </lineage>
</organism>
<dbReference type="EMBL" id="PXYK01000001">
    <property type="protein sequence ID" value="PSJ65811.1"/>
    <property type="molecule type" value="Genomic_DNA"/>
</dbReference>
<dbReference type="InterPro" id="IPR051393">
    <property type="entry name" value="ABC_transporter_permease"/>
</dbReference>
<comment type="similarity">
    <text evidence="7">Belongs to the binding-protein-dependent transport system permease family.</text>
</comment>
<accession>A0A2P7STP2</accession>
<dbReference type="GO" id="GO:0005886">
    <property type="term" value="C:plasma membrane"/>
    <property type="evidence" value="ECO:0007669"/>
    <property type="project" value="UniProtKB-SubCell"/>
</dbReference>
<dbReference type="Pfam" id="PF00528">
    <property type="entry name" value="BPD_transp_1"/>
    <property type="match status" value="1"/>
</dbReference>
<feature type="domain" description="ABC transmembrane type-1" evidence="8">
    <location>
        <begin position="67"/>
        <end position="282"/>
    </location>
</feature>
<keyword evidence="3" id="KW-1003">Cell membrane</keyword>
<feature type="transmembrane region" description="Helical" evidence="7">
    <location>
        <begin position="12"/>
        <end position="30"/>
    </location>
</feature>
<dbReference type="InterPro" id="IPR000515">
    <property type="entry name" value="MetI-like"/>
</dbReference>
<keyword evidence="4 7" id="KW-0812">Transmembrane</keyword>
<dbReference type="SUPFAM" id="SSF161098">
    <property type="entry name" value="MetI-like"/>
    <property type="match status" value="1"/>
</dbReference>
<evidence type="ECO:0000256" key="4">
    <source>
        <dbReference type="ARBA" id="ARBA00022692"/>
    </source>
</evidence>
<keyword evidence="5 7" id="KW-1133">Transmembrane helix</keyword>
<dbReference type="Gene3D" id="1.10.3720.10">
    <property type="entry name" value="MetI-like"/>
    <property type="match status" value="1"/>
</dbReference>
<feature type="transmembrane region" description="Helical" evidence="7">
    <location>
        <begin position="204"/>
        <end position="229"/>
    </location>
</feature>
<evidence type="ECO:0000256" key="7">
    <source>
        <dbReference type="RuleBase" id="RU363032"/>
    </source>
</evidence>
<comment type="caution">
    <text evidence="9">The sequence shown here is derived from an EMBL/GenBank/DDBJ whole genome shotgun (WGS) entry which is preliminary data.</text>
</comment>
<evidence type="ECO:0000313" key="10">
    <source>
        <dbReference type="Proteomes" id="UP000241229"/>
    </source>
</evidence>
<dbReference type="PANTHER" id="PTHR30193">
    <property type="entry name" value="ABC TRANSPORTER PERMEASE PROTEIN"/>
    <property type="match status" value="1"/>
</dbReference>
<feature type="transmembrane region" description="Helical" evidence="7">
    <location>
        <begin position="73"/>
        <end position="93"/>
    </location>
</feature>
<dbReference type="Proteomes" id="UP000241229">
    <property type="component" value="Unassembled WGS sequence"/>
</dbReference>
<protein>
    <submittedName>
        <fullName evidence="9">Sugar ABC transporter permease</fullName>
    </submittedName>
</protein>
<evidence type="ECO:0000256" key="3">
    <source>
        <dbReference type="ARBA" id="ARBA00022475"/>
    </source>
</evidence>
<keyword evidence="2 7" id="KW-0813">Transport</keyword>
<evidence type="ECO:0000256" key="2">
    <source>
        <dbReference type="ARBA" id="ARBA00022448"/>
    </source>
</evidence>
<dbReference type="AlphaFoldDB" id="A0A2P7STP2"/>
<keyword evidence="6 7" id="KW-0472">Membrane</keyword>
<feature type="transmembrane region" description="Helical" evidence="7">
    <location>
        <begin position="158"/>
        <end position="184"/>
    </location>
</feature>
<feature type="transmembrane region" description="Helical" evidence="7">
    <location>
        <begin position="105"/>
        <end position="125"/>
    </location>
</feature>
<dbReference type="CDD" id="cd06261">
    <property type="entry name" value="TM_PBP2"/>
    <property type="match status" value="1"/>
</dbReference>
<evidence type="ECO:0000256" key="1">
    <source>
        <dbReference type="ARBA" id="ARBA00004651"/>
    </source>
</evidence>
<evidence type="ECO:0000259" key="8">
    <source>
        <dbReference type="PROSITE" id="PS50928"/>
    </source>
</evidence>
<comment type="subcellular location">
    <subcellularLocation>
        <location evidence="1 7">Cell membrane</location>
        <topology evidence="1 7">Multi-pass membrane protein</topology>
    </subcellularLocation>
</comment>
<evidence type="ECO:0000256" key="6">
    <source>
        <dbReference type="ARBA" id="ARBA00023136"/>
    </source>
</evidence>
<feature type="transmembrane region" description="Helical" evidence="7">
    <location>
        <begin position="265"/>
        <end position="285"/>
    </location>
</feature>
<dbReference type="PANTHER" id="PTHR30193:SF37">
    <property type="entry name" value="INNER MEMBRANE ABC TRANSPORTER PERMEASE PROTEIN YCJO"/>
    <property type="match status" value="1"/>
</dbReference>
<dbReference type="OrthoDB" id="7375219at2"/>
<reference evidence="9 10" key="1">
    <citation type="submission" date="2018-03" db="EMBL/GenBank/DDBJ databases">
        <title>The draft genome of Mesorhizobium sp. 6GN-30.</title>
        <authorList>
            <person name="Liu L."/>
            <person name="Li L."/>
            <person name="Wang T."/>
            <person name="Zhang X."/>
            <person name="Liang L."/>
        </authorList>
    </citation>
    <scope>NUCLEOTIDE SEQUENCE [LARGE SCALE GENOMIC DNA]</scope>
    <source>
        <strain evidence="9 10">6GN30</strain>
    </source>
</reference>
<keyword evidence="10" id="KW-1185">Reference proteome</keyword>
<sequence length="291" mass="32268">MQSGKSRYVGLLYVAPALAFVLVFTLYPLAQMAWMSLHNWSLIADKKFIGFGNFVRAWNDPQFWTSLGFTLKYTLLITPILMIAGYLIALLTAENRPLRQFTRSVVFAPVVIGLGASSLLWYWLFSYDFGLINRALIDLGVIARPVVWFGADADISMWAVIASIVWKVVGFGTILFVAAIHAIPQDIGEAAMVDGASYWQRVRMIVLPLTARTILLVTLVSVIGSLLAFDQFYIMTAGQPRNLTATSVFLIYLNSFPYLKLGYGAALSLILAGIILVCTVLQMLLSRRSHA</sequence>
<dbReference type="GO" id="GO:0055085">
    <property type="term" value="P:transmembrane transport"/>
    <property type="evidence" value="ECO:0007669"/>
    <property type="project" value="InterPro"/>
</dbReference>
<evidence type="ECO:0000256" key="5">
    <source>
        <dbReference type="ARBA" id="ARBA00022989"/>
    </source>
</evidence>
<evidence type="ECO:0000313" key="9">
    <source>
        <dbReference type="EMBL" id="PSJ65811.1"/>
    </source>
</evidence>
<dbReference type="RefSeq" id="WP_106770353.1">
    <property type="nucleotide sequence ID" value="NZ_PXYK01000001.1"/>
</dbReference>